<organism evidence="4 5">
    <name type="scientific">Ktedonospora formicarum</name>
    <dbReference type="NCBI Taxonomy" id="2778364"/>
    <lineage>
        <taxon>Bacteria</taxon>
        <taxon>Bacillati</taxon>
        <taxon>Chloroflexota</taxon>
        <taxon>Ktedonobacteria</taxon>
        <taxon>Ktedonobacterales</taxon>
        <taxon>Ktedonobacteraceae</taxon>
        <taxon>Ktedonospora</taxon>
    </lineage>
</organism>
<evidence type="ECO:0000256" key="2">
    <source>
        <dbReference type="ARBA" id="ARBA00022679"/>
    </source>
</evidence>
<evidence type="ECO:0000313" key="4">
    <source>
        <dbReference type="EMBL" id="GHO47017.1"/>
    </source>
</evidence>
<dbReference type="Proteomes" id="UP000612362">
    <property type="component" value="Unassembled WGS sequence"/>
</dbReference>
<dbReference type="CDD" id="cd02440">
    <property type="entry name" value="AdoMet_MTases"/>
    <property type="match status" value="1"/>
</dbReference>
<keyword evidence="2" id="KW-0808">Transferase</keyword>
<dbReference type="EMBL" id="BNJF01000002">
    <property type="protein sequence ID" value="GHO47017.1"/>
    <property type="molecule type" value="Genomic_DNA"/>
</dbReference>
<keyword evidence="5" id="KW-1185">Reference proteome</keyword>
<dbReference type="PANTHER" id="PTHR44942">
    <property type="entry name" value="METHYLTRANSF_11 DOMAIN-CONTAINING PROTEIN"/>
    <property type="match status" value="1"/>
</dbReference>
<dbReference type="Pfam" id="PF13649">
    <property type="entry name" value="Methyltransf_25"/>
    <property type="match status" value="1"/>
</dbReference>
<comment type="caution">
    <text evidence="4">The sequence shown here is derived from an EMBL/GenBank/DDBJ whole genome shotgun (WGS) entry which is preliminary data.</text>
</comment>
<dbReference type="InterPro" id="IPR041698">
    <property type="entry name" value="Methyltransf_25"/>
</dbReference>
<evidence type="ECO:0000256" key="1">
    <source>
        <dbReference type="ARBA" id="ARBA00022603"/>
    </source>
</evidence>
<protein>
    <recommendedName>
        <fullName evidence="3">Methyltransferase domain-containing protein</fullName>
    </recommendedName>
</protein>
<evidence type="ECO:0000313" key="5">
    <source>
        <dbReference type="Proteomes" id="UP000612362"/>
    </source>
</evidence>
<accession>A0A8J3I6P2</accession>
<dbReference type="InterPro" id="IPR051052">
    <property type="entry name" value="Diverse_substrate_MTase"/>
</dbReference>
<dbReference type="GO" id="GO:0032259">
    <property type="term" value="P:methylation"/>
    <property type="evidence" value="ECO:0007669"/>
    <property type="project" value="UniProtKB-KW"/>
</dbReference>
<dbReference type="SUPFAM" id="SSF53335">
    <property type="entry name" value="S-adenosyl-L-methionine-dependent methyltransferases"/>
    <property type="match status" value="1"/>
</dbReference>
<dbReference type="GO" id="GO:0008168">
    <property type="term" value="F:methyltransferase activity"/>
    <property type="evidence" value="ECO:0007669"/>
    <property type="project" value="UniProtKB-KW"/>
</dbReference>
<name>A0A8J3I6P2_9CHLR</name>
<reference evidence="4" key="1">
    <citation type="submission" date="2020-10" db="EMBL/GenBank/DDBJ databases">
        <title>Taxonomic study of unclassified bacteria belonging to the class Ktedonobacteria.</title>
        <authorList>
            <person name="Yabe S."/>
            <person name="Wang C.M."/>
            <person name="Zheng Y."/>
            <person name="Sakai Y."/>
            <person name="Cavaletti L."/>
            <person name="Monciardini P."/>
            <person name="Donadio S."/>
        </authorList>
    </citation>
    <scope>NUCLEOTIDE SEQUENCE</scope>
    <source>
        <strain evidence="4">SOSP1-1</strain>
    </source>
</reference>
<feature type="domain" description="Methyltransferase" evidence="3">
    <location>
        <begin position="51"/>
        <end position="140"/>
    </location>
</feature>
<sequence length="268" mass="30180">MATMNNEESGRRRESFDLVAEYYNMYRSQYPQVVVDTIIVLSNLHKGSRALEIGCGTGQLSVPLAQHGIDLLALELGPHLAAFAIQNLKQFPNAQVKVSSFEAWPLFSQQFNAVISASAFHWIDLNVRFSKPAEALSPGGFLTILHVHHVRGGTPGFIADTQPFYLKWGLSNDPSFQPPAPDNVPTMYPELAQLPMFRSVERRYFEIPMKHSTASYIGWLHTDSLVNSINDQSRHGFLQDIERLIESKYNGEVVRNFVYEVIVAQRAS</sequence>
<dbReference type="AlphaFoldDB" id="A0A8J3I6P2"/>
<dbReference type="PANTHER" id="PTHR44942:SF4">
    <property type="entry name" value="METHYLTRANSFERASE TYPE 11 DOMAIN-CONTAINING PROTEIN"/>
    <property type="match status" value="1"/>
</dbReference>
<proteinExistence type="predicted"/>
<dbReference type="InterPro" id="IPR029063">
    <property type="entry name" value="SAM-dependent_MTases_sf"/>
</dbReference>
<evidence type="ECO:0000259" key="3">
    <source>
        <dbReference type="Pfam" id="PF13649"/>
    </source>
</evidence>
<dbReference type="Gene3D" id="3.40.50.150">
    <property type="entry name" value="Vaccinia Virus protein VP39"/>
    <property type="match status" value="1"/>
</dbReference>
<gene>
    <name evidence="4" type="ORF">KSX_51800</name>
</gene>
<dbReference type="RefSeq" id="WP_220196343.1">
    <property type="nucleotide sequence ID" value="NZ_BNJF01000002.1"/>
</dbReference>
<keyword evidence="1" id="KW-0489">Methyltransferase</keyword>